<feature type="coiled-coil region" evidence="1">
    <location>
        <begin position="48"/>
        <end position="89"/>
    </location>
</feature>
<proteinExistence type="predicted"/>
<dbReference type="KEGG" id="alim:106533935"/>
<feature type="compositionally biased region" description="Pro residues" evidence="2">
    <location>
        <begin position="262"/>
        <end position="273"/>
    </location>
</feature>
<name>A0A2I4D0T7_AUSLI</name>
<evidence type="ECO:0000256" key="1">
    <source>
        <dbReference type="SAM" id="Coils"/>
    </source>
</evidence>
<feature type="coiled-coil region" evidence="1">
    <location>
        <begin position="130"/>
        <end position="157"/>
    </location>
</feature>
<evidence type="ECO:0000256" key="2">
    <source>
        <dbReference type="SAM" id="MobiDB-lite"/>
    </source>
</evidence>
<dbReference type="AlphaFoldDB" id="A0A2I4D0T7"/>
<dbReference type="RefSeq" id="XP_013885857.1">
    <property type="nucleotide sequence ID" value="XM_014030403.1"/>
</dbReference>
<evidence type="ECO:0000313" key="4">
    <source>
        <dbReference type="RefSeq" id="XP_013885857.1"/>
    </source>
</evidence>
<keyword evidence="1" id="KW-0175">Coiled coil</keyword>
<evidence type="ECO:0000313" key="3">
    <source>
        <dbReference type="Proteomes" id="UP000192220"/>
    </source>
</evidence>
<dbReference type="InParanoid" id="A0A2I4D0T7"/>
<feature type="compositionally biased region" description="Basic and acidic residues" evidence="2">
    <location>
        <begin position="210"/>
        <end position="219"/>
    </location>
</feature>
<feature type="non-terminal residue" evidence="4">
    <location>
        <position position="309"/>
    </location>
</feature>
<keyword evidence="3" id="KW-1185">Reference proteome</keyword>
<accession>A0A2I4D0T7</accession>
<feature type="region of interest" description="Disordered" evidence="2">
    <location>
        <begin position="206"/>
        <end position="282"/>
    </location>
</feature>
<feature type="compositionally biased region" description="Acidic residues" evidence="2">
    <location>
        <begin position="240"/>
        <end position="250"/>
    </location>
</feature>
<dbReference type="Proteomes" id="UP000192220">
    <property type="component" value="Unplaced"/>
</dbReference>
<gene>
    <name evidence="4" type="primary">LOC106533935</name>
</gene>
<protein>
    <submittedName>
        <fullName evidence="4">FK506-binding protein 15</fullName>
    </submittedName>
</protein>
<sequence length="309" mass="34315">MNCMEINEQLQDLAGKADVGEKADSQIRRLANMAVFLNARLGMEIQLVNELQAQITETKQQKQLQSEEMAKLKQENELLRNELGKANDDALVQENKNLKRDLEMVTVKHKAAEAHAKSLKAVCDVTQQRLQRTEESLASEKAAHKEVKKKLENKSSELCHMTEKFDKLQNYHASCTHIHKEQVQVLKKRNSDLQRAARLQSAGSYITQGHEGHGSDETLHGGGATSTPTQRRESHITFQIEEEEESEEGSGSDTGGRSGSPPSGPGDPSPPPSDGGGDDSDSPRVLFVSYFIYLCLLWNPCESKGKMCF</sequence>
<reference evidence="4" key="1">
    <citation type="submission" date="2025-08" db="UniProtKB">
        <authorList>
            <consortium name="RefSeq"/>
        </authorList>
    </citation>
    <scope>IDENTIFICATION</scope>
</reference>
<organism evidence="3 4">
    <name type="scientific">Austrofundulus limnaeus</name>
    <name type="common">Annual killifish</name>
    <dbReference type="NCBI Taxonomy" id="52670"/>
    <lineage>
        <taxon>Eukaryota</taxon>
        <taxon>Metazoa</taxon>
        <taxon>Chordata</taxon>
        <taxon>Craniata</taxon>
        <taxon>Vertebrata</taxon>
        <taxon>Euteleostomi</taxon>
        <taxon>Actinopterygii</taxon>
        <taxon>Neopterygii</taxon>
        <taxon>Teleostei</taxon>
        <taxon>Neoteleostei</taxon>
        <taxon>Acanthomorphata</taxon>
        <taxon>Ovalentaria</taxon>
        <taxon>Atherinomorphae</taxon>
        <taxon>Cyprinodontiformes</taxon>
        <taxon>Rivulidae</taxon>
        <taxon>Austrofundulus</taxon>
    </lineage>
</organism>
<dbReference type="GeneID" id="106533935"/>